<evidence type="ECO:0000313" key="2">
    <source>
        <dbReference type="EMBL" id="GAW07715.1"/>
    </source>
</evidence>
<name>A0A1Q3EKJ1_LENED</name>
<feature type="region of interest" description="Disordered" evidence="1">
    <location>
        <begin position="1"/>
        <end position="46"/>
    </location>
</feature>
<feature type="compositionally biased region" description="Low complexity" evidence="1">
    <location>
        <begin position="34"/>
        <end position="45"/>
    </location>
</feature>
<protein>
    <submittedName>
        <fullName evidence="2">Serine threonine protein kinase</fullName>
    </submittedName>
</protein>
<reference evidence="2 3" key="1">
    <citation type="submission" date="2016-08" db="EMBL/GenBank/DDBJ databases">
        <authorList>
            <consortium name="Lentinula edodes genome sequencing consortium"/>
            <person name="Sakamoto Y."/>
            <person name="Nakade K."/>
            <person name="Sato S."/>
            <person name="Yoshida Y."/>
            <person name="Miyazaki K."/>
            <person name="Natsume S."/>
            <person name="Konno N."/>
        </authorList>
    </citation>
    <scope>NUCLEOTIDE SEQUENCE [LARGE SCALE GENOMIC DNA]</scope>
    <source>
        <strain evidence="2 3">NBRC 111202</strain>
    </source>
</reference>
<keyword evidence="3" id="KW-1185">Reference proteome</keyword>
<reference evidence="2 3" key="2">
    <citation type="submission" date="2017-02" db="EMBL/GenBank/DDBJ databases">
        <title>A genome survey and senescence transcriptome analysis in Lentinula edodes.</title>
        <authorList>
            <person name="Sakamoto Y."/>
            <person name="Nakade K."/>
            <person name="Sato S."/>
            <person name="Yoshida Y."/>
            <person name="Miyazaki K."/>
            <person name="Natsume S."/>
            <person name="Konno N."/>
        </authorList>
    </citation>
    <scope>NUCLEOTIDE SEQUENCE [LARGE SCALE GENOMIC DNA]</scope>
    <source>
        <strain evidence="2 3">NBRC 111202</strain>
    </source>
</reference>
<proteinExistence type="predicted"/>
<organism evidence="2 3">
    <name type="scientific">Lentinula edodes</name>
    <name type="common">Shiitake mushroom</name>
    <name type="synonym">Lentinus edodes</name>
    <dbReference type="NCBI Taxonomy" id="5353"/>
    <lineage>
        <taxon>Eukaryota</taxon>
        <taxon>Fungi</taxon>
        <taxon>Dikarya</taxon>
        <taxon>Basidiomycota</taxon>
        <taxon>Agaricomycotina</taxon>
        <taxon>Agaricomycetes</taxon>
        <taxon>Agaricomycetidae</taxon>
        <taxon>Agaricales</taxon>
        <taxon>Marasmiineae</taxon>
        <taxon>Omphalotaceae</taxon>
        <taxon>Lentinula</taxon>
    </lineage>
</organism>
<dbReference type="EMBL" id="BDGU01000483">
    <property type="protein sequence ID" value="GAW07715.1"/>
    <property type="molecule type" value="Genomic_DNA"/>
</dbReference>
<accession>A0A1Q3EKJ1</accession>
<sequence length="878" mass="98686">MKQKRKAFDDIFNPNGRYNPRIRTASQMPPPPQISSSTQPSSVHPAPLFSLTTNRMFAEVFKGRISGGSESARSLTSGSEDRSERVTASSSSAAPSMGSTLALGVEDGGSHYDLSVMASAVLNTTDISGIRSAAEIDESDLDSLGSLIQDAVQSTTSAEYDLPRLFDSPAAQNCTIHQALRRIESHKLELQKHLVALHELSPGYNPALIEDTLFRAERTNAAIASELNKYRRREVKDEVNATKTVARNLEELLKMWRTSHPNDSPIRIDNSAFACNPISARNTPTLIAYSLALVGRLMEGMSRRGANLLLKSIRLFGYSLALLQAGGPNLRQQASLKDIPEDIRTLEKRLNLDVDTTIFAVCPSCSFTHPPTSPHSSLAPSYPSKCTYRSTCTAEPCNEDLLDDNEPIKTFEFYSFLDWFGRFIAFPGIAQYSDAFCEQLSDNGPPAEKRESADGRFYYEVRGPDGKLFVQERGQEGRWFFKLHADFFNIEGNKINGKHSSTGVISMSCLNLPLHIREDSAFVYIAGVIQGPHEPDSKEAEHNHYIRPLVDELLVAYSRGIRCASASGQDTPYERIHRIILAYISLDFKASRPFAGLLDVNSHCYCFTCKTWHRACLSSTNYEDWESADDDYLREGAEKWRDARNHEERTQIEEKYGVRHSEFWRLPYWRPSKQVTVDAMHTLFALLTKNFFREGLRLNNPDNKEDLKNKSTTPLSPYAHRYPFTPPPPLMLIGSNPVEGTEADDEDITDENAIIAELEWDHLSNDLRRLRQRRMQALSSDIRSNSRLLGQVFDIHDLLSDSRPSTAASLMQLRARLVKLNWVPLLFVCEDLLAFGSPSFQTMETIRKSQITKDEITDALVAWVGQFYIVVDVVTDAI</sequence>
<feature type="region of interest" description="Disordered" evidence="1">
    <location>
        <begin position="702"/>
        <end position="721"/>
    </location>
</feature>
<dbReference type="Proteomes" id="UP000188533">
    <property type="component" value="Unassembled WGS sequence"/>
</dbReference>
<dbReference type="AlphaFoldDB" id="A0A1Q3EKJ1"/>
<feature type="compositionally biased region" description="Polar residues" evidence="1">
    <location>
        <begin position="68"/>
        <end position="78"/>
    </location>
</feature>
<keyword evidence="2" id="KW-0418">Kinase</keyword>
<comment type="caution">
    <text evidence="2">The sequence shown here is derived from an EMBL/GenBank/DDBJ whole genome shotgun (WGS) entry which is preliminary data.</text>
</comment>
<dbReference type="STRING" id="5353.A0A1Q3EKJ1"/>
<keyword evidence="2" id="KW-0808">Transferase</keyword>
<gene>
    <name evidence="2" type="ORF">LENED_009725</name>
</gene>
<dbReference type="GO" id="GO:0016301">
    <property type="term" value="F:kinase activity"/>
    <property type="evidence" value="ECO:0007669"/>
    <property type="project" value="UniProtKB-KW"/>
</dbReference>
<evidence type="ECO:0000256" key="1">
    <source>
        <dbReference type="SAM" id="MobiDB-lite"/>
    </source>
</evidence>
<feature type="region of interest" description="Disordered" evidence="1">
    <location>
        <begin position="68"/>
        <end position="99"/>
    </location>
</feature>
<evidence type="ECO:0000313" key="3">
    <source>
        <dbReference type="Proteomes" id="UP000188533"/>
    </source>
</evidence>